<gene>
    <name evidence="2" type="ORF">C2845_PMPSC055388</name>
</gene>
<comment type="caution">
    <text evidence="2">The sequence shown here is derived from an EMBL/GenBank/DDBJ whole genome shotgun (WGS) entry which is preliminary data.</text>
</comment>
<proteinExistence type="predicted"/>
<dbReference type="AlphaFoldDB" id="A0A3L6PCP5"/>
<accession>A0A3L6PCP5</accession>
<evidence type="ECO:0000313" key="2">
    <source>
        <dbReference type="EMBL" id="RLM52956.1"/>
    </source>
</evidence>
<keyword evidence="3" id="KW-1185">Reference proteome</keyword>
<reference evidence="3" key="1">
    <citation type="journal article" date="2019" name="Nat. Commun.">
        <title>The genome of broomcorn millet.</title>
        <authorList>
            <person name="Zou C."/>
            <person name="Miki D."/>
            <person name="Li D."/>
            <person name="Tang Q."/>
            <person name="Xiao L."/>
            <person name="Rajput S."/>
            <person name="Deng P."/>
            <person name="Jia W."/>
            <person name="Huang R."/>
            <person name="Zhang M."/>
            <person name="Sun Y."/>
            <person name="Hu J."/>
            <person name="Fu X."/>
            <person name="Schnable P.S."/>
            <person name="Li F."/>
            <person name="Zhang H."/>
            <person name="Feng B."/>
            <person name="Zhu X."/>
            <person name="Liu R."/>
            <person name="Schnable J.C."/>
            <person name="Zhu J.-K."/>
            <person name="Zhang H."/>
        </authorList>
    </citation>
    <scope>NUCLEOTIDE SEQUENCE [LARGE SCALE GENOMIC DNA]</scope>
</reference>
<protein>
    <submittedName>
        <fullName evidence="2">Uncharacterized protein</fullName>
    </submittedName>
</protein>
<sequence length="85" mass="9383">MKVPGSNPPRVFRSDHRGSSPEWGYGPPKKKKKLPGLLDAIAHLKARGLTGIEVIGAYHERRVMLMMARGIPLYSMDPQLAHPGI</sequence>
<feature type="region of interest" description="Disordered" evidence="1">
    <location>
        <begin position="1"/>
        <end position="31"/>
    </location>
</feature>
<name>A0A3L6PCP5_PANMI</name>
<dbReference type="Proteomes" id="UP000275267">
    <property type="component" value="Unassembled WGS sequence"/>
</dbReference>
<evidence type="ECO:0000313" key="3">
    <source>
        <dbReference type="Proteomes" id="UP000275267"/>
    </source>
</evidence>
<evidence type="ECO:0000256" key="1">
    <source>
        <dbReference type="SAM" id="MobiDB-lite"/>
    </source>
</evidence>
<dbReference type="EMBL" id="PQIB02000078">
    <property type="protein sequence ID" value="RLM52956.1"/>
    <property type="molecule type" value="Genomic_DNA"/>
</dbReference>
<organism evidence="2 3">
    <name type="scientific">Panicum miliaceum</name>
    <name type="common">Proso millet</name>
    <name type="synonym">Broomcorn millet</name>
    <dbReference type="NCBI Taxonomy" id="4540"/>
    <lineage>
        <taxon>Eukaryota</taxon>
        <taxon>Viridiplantae</taxon>
        <taxon>Streptophyta</taxon>
        <taxon>Embryophyta</taxon>
        <taxon>Tracheophyta</taxon>
        <taxon>Spermatophyta</taxon>
        <taxon>Magnoliopsida</taxon>
        <taxon>Liliopsida</taxon>
        <taxon>Poales</taxon>
        <taxon>Poaceae</taxon>
        <taxon>PACMAD clade</taxon>
        <taxon>Panicoideae</taxon>
        <taxon>Panicodae</taxon>
        <taxon>Paniceae</taxon>
        <taxon>Panicinae</taxon>
        <taxon>Panicum</taxon>
        <taxon>Panicum sect. Panicum</taxon>
    </lineage>
</organism>